<evidence type="ECO:0000313" key="2">
    <source>
        <dbReference type="Proteomes" id="UP001523262"/>
    </source>
</evidence>
<organism evidence="1 2">
    <name type="scientific">Neobacillus pocheonensis</name>
    <dbReference type="NCBI Taxonomy" id="363869"/>
    <lineage>
        <taxon>Bacteria</taxon>
        <taxon>Bacillati</taxon>
        <taxon>Bacillota</taxon>
        <taxon>Bacilli</taxon>
        <taxon>Bacillales</taxon>
        <taxon>Bacillaceae</taxon>
        <taxon>Neobacillus</taxon>
    </lineage>
</organism>
<evidence type="ECO:0000313" key="1">
    <source>
        <dbReference type="EMBL" id="MCM2533807.1"/>
    </source>
</evidence>
<reference evidence="1 2" key="1">
    <citation type="submission" date="2022-06" db="EMBL/GenBank/DDBJ databases">
        <authorList>
            <person name="Jeon C.O."/>
        </authorList>
    </citation>
    <scope>NUCLEOTIDE SEQUENCE [LARGE SCALE GENOMIC DNA]</scope>
    <source>
        <strain evidence="1 2">KCTC 13943</strain>
    </source>
</reference>
<comment type="caution">
    <text evidence="1">The sequence shown here is derived from an EMBL/GenBank/DDBJ whole genome shotgun (WGS) entry which is preliminary data.</text>
</comment>
<protein>
    <submittedName>
        <fullName evidence="1">Uncharacterized protein</fullName>
    </submittedName>
</protein>
<dbReference type="Proteomes" id="UP001523262">
    <property type="component" value="Unassembled WGS sequence"/>
</dbReference>
<proteinExistence type="predicted"/>
<keyword evidence="2" id="KW-1185">Reference proteome</keyword>
<gene>
    <name evidence="1" type="ORF">NDK43_17195</name>
</gene>
<dbReference type="EMBL" id="JAMQCR010000001">
    <property type="protein sequence ID" value="MCM2533807.1"/>
    <property type="molecule type" value="Genomic_DNA"/>
</dbReference>
<name>A0ABT0WBW3_9BACI</name>
<accession>A0ABT0WBW3</accession>
<sequence length="74" mass="8706">MKLIYNYNEGLLELKETINGEDIEFNISSLGTDIKKQMYNIQEYFNQNDILTDILVYTHTHKEVPDNCQKGILH</sequence>